<dbReference type="OrthoDB" id="407555at2759"/>
<dbReference type="Proteomes" id="UP000288216">
    <property type="component" value="Unassembled WGS sequence"/>
</dbReference>
<feature type="domain" description="CG-1" evidence="1">
    <location>
        <begin position="6"/>
        <end position="43"/>
    </location>
</feature>
<protein>
    <recommendedName>
        <fullName evidence="1">CG-1 domain-containing protein</fullName>
    </recommendedName>
</protein>
<sequence>MDCLPKCAALPKERQRWNTNEEIASYLTAFEKHDEWLSGAPRT</sequence>
<reference evidence="2 3" key="1">
    <citation type="journal article" date="2018" name="Nat. Ecol. Evol.">
        <title>Shark genomes provide insights into elasmobranch evolution and the origin of vertebrates.</title>
        <authorList>
            <person name="Hara Y"/>
            <person name="Yamaguchi K"/>
            <person name="Onimaru K"/>
            <person name="Kadota M"/>
            <person name="Koyanagi M"/>
            <person name="Keeley SD"/>
            <person name="Tatsumi K"/>
            <person name="Tanaka K"/>
            <person name="Motone F"/>
            <person name="Kageyama Y"/>
            <person name="Nozu R"/>
            <person name="Adachi N"/>
            <person name="Nishimura O"/>
            <person name="Nakagawa R"/>
            <person name="Tanegashima C"/>
            <person name="Kiyatake I"/>
            <person name="Matsumoto R"/>
            <person name="Murakumo K"/>
            <person name="Nishida K"/>
            <person name="Terakita A"/>
            <person name="Kuratani S"/>
            <person name="Sato K"/>
            <person name="Hyodo S Kuraku.S."/>
        </authorList>
    </citation>
    <scope>NUCLEOTIDE SEQUENCE [LARGE SCALE GENOMIC DNA]</scope>
</reference>
<proteinExistence type="predicted"/>
<gene>
    <name evidence="2" type="ORF">scyTo_0024807</name>
</gene>
<comment type="caution">
    <text evidence="2">The sequence shown here is derived from an EMBL/GenBank/DDBJ whole genome shotgun (WGS) entry which is preliminary data.</text>
</comment>
<dbReference type="STRING" id="75743.A0A401QF79"/>
<name>A0A401QF79_SCYTO</name>
<keyword evidence="3" id="KW-1185">Reference proteome</keyword>
<organism evidence="2 3">
    <name type="scientific">Scyliorhinus torazame</name>
    <name type="common">Cloudy catshark</name>
    <name type="synonym">Catulus torazame</name>
    <dbReference type="NCBI Taxonomy" id="75743"/>
    <lineage>
        <taxon>Eukaryota</taxon>
        <taxon>Metazoa</taxon>
        <taxon>Chordata</taxon>
        <taxon>Craniata</taxon>
        <taxon>Vertebrata</taxon>
        <taxon>Chondrichthyes</taxon>
        <taxon>Elasmobranchii</taxon>
        <taxon>Galeomorphii</taxon>
        <taxon>Galeoidea</taxon>
        <taxon>Carcharhiniformes</taxon>
        <taxon>Scyliorhinidae</taxon>
        <taxon>Scyliorhinus</taxon>
    </lineage>
</organism>
<evidence type="ECO:0000313" key="3">
    <source>
        <dbReference type="Proteomes" id="UP000288216"/>
    </source>
</evidence>
<evidence type="ECO:0000313" key="2">
    <source>
        <dbReference type="EMBL" id="GCB84014.1"/>
    </source>
</evidence>
<dbReference type="EMBL" id="BFAA01056800">
    <property type="protein sequence ID" value="GCB84014.1"/>
    <property type="molecule type" value="Genomic_DNA"/>
</dbReference>
<accession>A0A401QF79</accession>
<dbReference type="PROSITE" id="PS51437">
    <property type="entry name" value="CG_1"/>
    <property type="match status" value="1"/>
</dbReference>
<evidence type="ECO:0000259" key="1">
    <source>
        <dbReference type="PROSITE" id="PS51437"/>
    </source>
</evidence>
<feature type="non-terminal residue" evidence="2">
    <location>
        <position position="43"/>
    </location>
</feature>
<dbReference type="GO" id="GO:0003677">
    <property type="term" value="F:DNA binding"/>
    <property type="evidence" value="ECO:0007669"/>
    <property type="project" value="InterPro"/>
</dbReference>
<dbReference type="AlphaFoldDB" id="A0A401QF79"/>
<dbReference type="InterPro" id="IPR005559">
    <property type="entry name" value="CG-1_dom"/>
</dbReference>